<dbReference type="Proteomes" id="UP000593567">
    <property type="component" value="Unassembled WGS sequence"/>
</dbReference>
<evidence type="ECO:0000313" key="3">
    <source>
        <dbReference type="Proteomes" id="UP000593567"/>
    </source>
</evidence>
<protein>
    <submittedName>
        <fullName evidence="2">Uncharacterized protein</fullName>
    </submittedName>
</protein>
<organism evidence="2 3">
    <name type="scientific">Bugula neritina</name>
    <name type="common">Brown bryozoan</name>
    <name type="synonym">Sertularia neritina</name>
    <dbReference type="NCBI Taxonomy" id="10212"/>
    <lineage>
        <taxon>Eukaryota</taxon>
        <taxon>Metazoa</taxon>
        <taxon>Spiralia</taxon>
        <taxon>Lophotrochozoa</taxon>
        <taxon>Bryozoa</taxon>
        <taxon>Gymnolaemata</taxon>
        <taxon>Cheilostomatida</taxon>
        <taxon>Flustrina</taxon>
        <taxon>Buguloidea</taxon>
        <taxon>Bugulidae</taxon>
        <taxon>Bugula</taxon>
    </lineage>
</organism>
<dbReference type="EMBL" id="VXIV02001974">
    <property type="protein sequence ID" value="KAF6028221.1"/>
    <property type="molecule type" value="Genomic_DNA"/>
</dbReference>
<reference evidence="2" key="1">
    <citation type="submission" date="2020-06" db="EMBL/GenBank/DDBJ databases">
        <title>Draft genome of Bugula neritina, a colonial animal packing powerful symbionts and potential medicines.</title>
        <authorList>
            <person name="Rayko M."/>
        </authorList>
    </citation>
    <scope>NUCLEOTIDE SEQUENCE [LARGE SCALE GENOMIC DNA]</scope>
    <source>
        <strain evidence="2">Kwan_BN1</strain>
    </source>
</reference>
<gene>
    <name evidence="2" type="ORF">EB796_013467</name>
</gene>
<feature type="region of interest" description="Disordered" evidence="1">
    <location>
        <begin position="1"/>
        <end position="34"/>
    </location>
</feature>
<dbReference type="AlphaFoldDB" id="A0A7J7JRC2"/>
<accession>A0A7J7JRC2</accession>
<comment type="caution">
    <text evidence="2">The sequence shown here is derived from an EMBL/GenBank/DDBJ whole genome shotgun (WGS) entry which is preliminary data.</text>
</comment>
<sequence>MSGPKPPPGAKPASYYQSPTKPVQATGEGEENSTPVFLKDLSQLKSSVRFKSREYGGVHIDTLKCEACNVPEKDLSSKCLEWQVAFCDLKRSISEHDMFSAKNSHLFRVPFDPQTKTLFIK</sequence>
<name>A0A7J7JRC2_BUGNE</name>
<evidence type="ECO:0000256" key="1">
    <source>
        <dbReference type="SAM" id="MobiDB-lite"/>
    </source>
</evidence>
<evidence type="ECO:0000313" key="2">
    <source>
        <dbReference type="EMBL" id="KAF6028221.1"/>
    </source>
</evidence>
<keyword evidence="3" id="KW-1185">Reference proteome</keyword>
<feature type="compositionally biased region" description="Pro residues" evidence="1">
    <location>
        <begin position="1"/>
        <end position="10"/>
    </location>
</feature>
<proteinExistence type="predicted"/>